<proteinExistence type="predicted"/>
<keyword evidence="2" id="KW-1185">Reference proteome</keyword>
<reference evidence="1" key="1">
    <citation type="journal article" date="2023" name="BMC Genomics">
        <title>Chromosome-level genome assemblies of Cutaneotrichosporon spp. (Trichosporonales, Basidiomycota) reveal imbalanced evolution between nucleotide sequences and chromosome synteny.</title>
        <authorList>
            <person name="Kobayashi Y."/>
            <person name="Kayamori A."/>
            <person name="Aoki K."/>
            <person name="Shiwa Y."/>
            <person name="Matsutani M."/>
            <person name="Fujita N."/>
            <person name="Sugita T."/>
            <person name="Iwasaki W."/>
            <person name="Tanaka N."/>
            <person name="Takashima M."/>
        </authorList>
    </citation>
    <scope>NUCLEOTIDE SEQUENCE</scope>
    <source>
        <strain evidence="1">HIS016</strain>
    </source>
</reference>
<dbReference type="Proteomes" id="UP001222932">
    <property type="component" value="Unassembled WGS sequence"/>
</dbReference>
<name>A0AAD3TP01_9TREE</name>
<accession>A0AAD3TP01</accession>
<dbReference type="EMBL" id="BTCM01000001">
    <property type="protein sequence ID" value="GMK53836.1"/>
    <property type="molecule type" value="Genomic_DNA"/>
</dbReference>
<evidence type="ECO:0000313" key="2">
    <source>
        <dbReference type="Proteomes" id="UP001222932"/>
    </source>
</evidence>
<evidence type="ECO:0000313" key="1">
    <source>
        <dbReference type="EMBL" id="GMK53836.1"/>
    </source>
</evidence>
<protein>
    <submittedName>
        <fullName evidence="1">Uncharacterized protein</fullName>
    </submittedName>
</protein>
<dbReference type="AlphaFoldDB" id="A0AAD3TP01"/>
<sequence length="80" mass="8737">MMFRAATRALPTRALQARAMSSSSKAPTGGFTWIIGMPVDVYPLAAIVTLACSGSGWIMYKHLVEDSKRGELRLLPSHMQ</sequence>
<reference evidence="1" key="2">
    <citation type="submission" date="2023-06" db="EMBL/GenBank/DDBJ databases">
        <authorList>
            <person name="Kobayashi Y."/>
            <person name="Kayamori A."/>
            <person name="Aoki K."/>
            <person name="Shiwa Y."/>
            <person name="Fujita N."/>
            <person name="Sugita T."/>
            <person name="Iwasaki W."/>
            <person name="Tanaka N."/>
            <person name="Takashima M."/>
        </authorList>
    </citation>
    <scope>NUCLEOTIDE SEQUENCE</scope>
    <source>
        <strain evidence="1">HIS016</strain>
    </source>
</reference>
<organism evidence="1 2">
    <name type="scientific">Cutaneotrichosporon spelunceum</name>
    <dbReference type="NCBI Taxonomy" id="1672016"/>
    <lineage>
        <taxon>Eukaryota</taxon>
        <taxon>Fungi</taxon>
        <taxon>Dikarya</taxon>
        <taxon>Basidiomycota</taxon>
        <taxon>Agaricomycotina</taxon>
        <taxon>Tremellomycetes</taxon>
        <taxon>Trichosporonales</taxon>
        <taxon>Trichosporonaceae</taxon>
        <taxon>Cutaneotrichosporon</taxon>
    </lineage>
</organism>
<gene>
    <name evidence="1" type="ORF">CspeluHIS016_0104220</name>
</gene>
<comment type="caution">
    <text evidence="1">The sequence shown here is derived from an EMBL/GenBank/DDBJ whole genome shotgun (WGS) entry which is preliminary data.</text>
</comment>